<keyword evidence="1" id="KW-0732">Signal</keyword>
<reference evidence="3" key="2">
    <citation type="journal article" date="2008" name="Nucleic Acids Res.">
        <title>The rice annotation project database (RAP-DB): 2008 update.</title>
        <authorList>
            <consortium name="The rice annotation project (RAP)"/>
        </authorList>
    </citation>
    <scope>GENOME REANNOTATION</scope>
    <source>
        <strain evidence="3">cv. Nipponbare</strain>
    </source>
</reference>
<name>Q6K2M6_ORYSJ</name>
<gene>
    <name evidence="2" type="primary">P0706E03.34</name>
</gene>
<dbReference type="Proteomes" id="UP000000763">
    <property type="component" value="Chromosome 9"/>
</dbReference>
<proteinExistence type="predicted"/>
<feature type="signal peptide" evidence="1">
    <location>
        <begin position="1"/>
        <end position="17"/>
    </location>
</feature>
<sequence>MLLAYASCSVWMLLADASCSVRKPALRQELTMWVWKPAIWKPVVRREAMLHPTTTRAEIAAARALAGECSLSNFFLFD</sequence>
<evidence type="ECO:0000313" key="2">
    <source>
        <dbReference type="EMBL" id="BAD23617.1"/>
    </source>
</evidence>
<accession>Q6K2M6</accession>
<organism evidence="2 3">
    <name type="scientific">Oryza sativa subsp. japonica</name>
    <name type="common">Rice</name>
    <dbReference type="NCBI Taxonomy" id="39947"/>
    <lineage>
        <taxon>Eukaryota</taxon>
        <taxon>Viridiplantae</taxon>
        <taxon>Streptophyta</taxon>
        <taxon>Embryophyta</taxon>
        <taxon>Tracheophyta</taxon>
        <taxon>Spermatophyta</taxon>
        <taxon>Magnoliopsida</taxon>
        <taxon>Liliopsida</taxon>
        <taxon>Poales</taxon>
        <taxon>Poaceae</taxon>
        <taxon>BOP clade</taxon>
        <taxon>Oryzoideae</taxon>
        <taxon>Oryzeae</taxon>
        <taxon>Oryzinae</taxon>
        <taxon>Oryza</taxon>
        <taxon>Oryza sativa</taxon>
    </lineage>
</organism>
<evidence type="ECO:0000313" key="3">
    <source>
        <dbReference type="Proteomes" id="UP000000763"/>
    </source>
</evidence>
<dbReference type="AlphaFoldDB" id="Q6K2M6"/>
<reference evidence="3" key="1">
    <citation type="journal article" date="2005" name="Nature">
        <title>The map-based sequence of the rice genome.</title>
        <authorList>
            <consortium name="International rice genome sequencing project (IRGSP)"/>
            <person name="Matsumoto T."/>
            <person name="Wu J."/>
            <person name="Kanamori H."/>
            <person name="Katayose Y."/>
            <person name="Fujisawa M."/>
            <person name="Namiki N."/>
            <person name="Mizuno H."/>
            <person name="Yamamoto K."/>
            <person name="Antonio B.A."/>
            <person name="Baba T."/>
            <person name="Sakata K."/>
            <person name="Nagamura Y."/>
            <person name="Aoki H."/>
            <person name="Arikawa K."/>
            <person name="Arita K."/>
            <person name="Bito T."/>
            <person name="Chiden Y."/>
            <person name="Fujitsuka N."/>
            <person name="Fukunaka R."/>
            <person name="Hamada M."/>
            <person name="Harada C."/>
            <person name="Hayashi A."/>
            <person name="Hijishita S."/>
            <person name="Honda M."/>
            <person name="Hosokawa S."/>
            <person name="Ichikawa Y."/>
            <person name="Idonuma A."/>
            <person name="Iijima M."/>
            <person name="Ikeda M."/>
            <person name="Ikeno M."/>
            <person name="Ito K."/>
            <person name="Ito S."/>
            <person name="Ito T."/>
            <person name="Ito Y."/>
            <person name="Ito Y."/>
            <person name="Iwabuchi A."/>
            <person name="Kamiya K."/>
            <person name="Karasawa W."/>
            <person name="Kurita K."/>
            <person name="Katagiri S."/>
            <person name="Kikuta A."/>
            <person name="Kobayashi H."/>
            <person name="Kobayashi N."/>
            <person name="Machita K."/>
            <person name="Maehara T."/>
            <person name="Masukawa M."/>
            <person name="Mizubayashi T."/>
            <person name="Mukai Y."/>
            <person name="Nagasaki H."/>
            <person name="Nagata Y."/>
            <person name="Naito S."/>
            <person name="Nakashima M."/>
            <person name="Nakama Y."/>
            <person name="Nakamichi Y."/>
            <person name="Nakamura M."/>
            <person name="Meguro A."/>
            <person name="Negishi M."/>
            <person name="Ohta I."/>
            <person name="Ohta T."/>
            <person name="Okamoto M."/>
            <person name="Ono N."/>
            <person name="Saji S."/>
            <person name="Sakaguchi M."/>
            <person name="Sakai K."/>
            <person name="Shibata M."/>
            <person name="Shimokawa T."/>
            <person name="Song J."/>
            <person name="Takazaki Y."/>
            <person name="Terasawa K."/>
            <person name="Tsugane M."/>
            <person name="Tsuji K."/>
            <person name="Ueda S."/>
            <person name="Waki K."/>
            <person name="Yamagata H."/>
            <person name="Yamamoto M."/>
            <person name="Yamamoto S."/>
            <person name="Yamane H."/>
            <person name="Yoshiki S."/>
            <person name="Yoshihara R."/>
            <person name="Yukawa K."/>
            <person name="Zhong H."/>
            <person name="Yano M."/>
            <person name="Yuan Q."/>
            <person name="Ouyang S."/>
            <person name="Liu J."/>
            <person name="Jones K.M."/>
            <person name="Gansberger K."/>
            <person name="Moffat K."/>
            <person name="Hill J."/>
            <person name="Bera J."/>
            <person name="Fadrosh D."/>
            <person name="Jin S."/>
            <person name="Johri S."/>
            <person name="Kim M."/>
            <person name="Overton L."/>
            <person name="Reardon M."/>
            <person name="Tsitrin T."/>
            <person name="Vuong H."/>
            <person name="Weaver B."/>
            <person name="Ciecko A."/>
            <person name="Tallon L."/>
            <person name="Jackson J."/>
            <person name="Pai G."/>
            <person name="Aken S.V."/>
            <person name="Utterback T."/>
            <person name="Reidmuller S."/>
            <person name="Feldblyum T."/>
            <person name="Hsiao J."/>
            <person name="Zismann V."/>
            <person name="Iobst S."/>
            <person name="de Vazeille A.R."/>
            <person name="Buell C.R."/>
            <person name="Ying K."/>
            <person name="Li Y."/>
            <person name="Lu T."/>
            <person name="Huang Y."/>
            <person name="Zhao Q."/>
            <person name="Feng Q."/>
            <person name="Zhang L."/>
            <person name="Zhu J."/>
            <person name="Weng Q."/>
            <person name="Mu J."/>
            <person name="Lu Y."/>
            <person name="Fan D."/>
            <person name="Liu Y."/>
            <person name="Guan J."/>
            <person name="Zhang Y."/>
            <person name="Yu S."/>
            <person name="Liu X."/>
            <person name="Zhang Y."/>
            <person name="Hong G."/>
            <person name="Han B."/>
            <person name="Choisne N."/>
            <person name="Demange N."/>
            <person name="Orjeda G."/>
            <person name="Samain S."/>
            <person name="Cattolico L."/>
            <person name="Pelletier E."/>
            <person name="Couloux A."/>
            <person name="Segurens B."/>
            <person name="Wincker P."/>
            <person name="D'Hont A."/>
            <person name="Scarpelli C."/>
            <person name="Weissenbach J."/>
            <person name="Salanoubat M."/>
            <person name="Quetier F."/>
            <person name="Yu Y."/>
            <person name="Kim H.R."/>
            <person name="Rambo T."/>
            <person name="Currie J."/>
            <person name="Collura K."/>
            <person name="Luo M."/>
            <person name="Yang T."/>
            <person name="Ammiraju J.S.S."/>
            <person name="Engler F."/>
            <person name="Soderlund C."/>
            <person name="Wing R.A."/>
            <person name="Palmer L.E."/>
            <person name="de la Bastide M."/>
            <person name="Spiegel L."/>
            <person name="Nascimento L."/>
            <person name="Zutavern T."/>
            <person name="O'Shaughnessy A."/>
            <person name="Dike S."/>
            <person name="Dedhia N."/>
            <person name="Preston R."/>
            <person name="Balija V."/>
            <person name="McCombie W.R."/>
            <person name="Chow T."/>
            <person name="Chen H."/>
            <person name="Chung M."/>
            <person name="Chen C."/>
            <person name="Shaw J."/>
            <person name="Wu H."/>
            <person name="Hsiao K."/>
            <person name="Chao Y."/>
            <person name="Chu M."/>
            <person name="Cheng C."/>
            <person name="Hour A."/>
            <person name="Lee P."/>
            <person name="Lin S."/>
            <person name="Lin Y."/>
            <person name="Liou J."/>
            <person name="Liu S."/>
            <person name="Hsing Y."/>
            <person name="Raghuvanshi S."/>
            <person name="Mohanty A."/>
            <person name="Bharti A.K."/>
            <person name="Gaur A."/>
            <person name="Gupta V."/>
            <person name="Kumar D."/>
            <person name="Ravi V."/>
            <person name="Vij S."/>
            <person name="Kapur A."/>
            <person name="Khurana P."/>
            <person name="Khurana P."/>
            <person name="Khurana J.P."/>
            <person name="Tyagi A.K."/>
            <person name="Gaikwad K."/>
            <person name="Singh A."/>
            <person name="Dalal V."/>
            <person name="Srivastava S."/>
            <person name="Dixit A."/>
            <person name="Pal A.K."/>
            <person name="Ghazi I.A."/>
            <person name="Yadav M."/>
            <person name="Pandit A."/>
            <person name="Bhargava A."/>
            <person name="Sureshbabu K."/>
            <person name="Batra K."/>
            <person name="Sharma T.R."/>
            <person name="Mohapatra T."/>
            <person name="Singh N.K."/>
            <person name="Messing J."/>
            <person name="Nelson A.B."/>
            <person name="Fuks G."/>
            <person name="Kavchok S."/>
            <person name="Keizer G."/>
            <person name="Linton E."/>
            <person name="Llaca V."/>
            <person name="Song R."/>
            <person name="Tanyolac B."/>
            <person name="Young S."/>
            <person name="Ho-Il K."/>
            <person name="Hahn J.H."/>
            <person name="Sangsakoo G."/>
            <person name="Vanavichit A."/>
            <person name="de Mattos Luiz.A.T."/>
            <person name="Zimmer P.D."/>
            <person name="Malone G."/>
            <person name="Dellagostin O."/>
            <person name="de Oliveira A.C."/>
            <person name="Bevan M."/>
            <person name="Bancroft I."/>
            <person name="Minx P."/>
            <person name="Cordum H."/>
            <person name="Wilson R."/>
            <person name="Cheng Z."/>
            <person name="Jin W."/>
            <person name="Jiang J."/>
            <person name="Leong S.A."/>
            <person name="Iwama H."/>
            <person name="Gojobori T."/>
            <person name="Itoh T."/>
            <person name="Niimura Y."/>
            <person name="Fujii Y."/>
            <person name="Habara T."/>
            <person name="Sakai H."/>
            <person name="Sato Y."/>
            <person name="Wilson G."/>
            <person name="Kumar K."/>
            <person name="McCouch S."/>
            <person name="Juretic N."/>
            <person name="Hoen D."/>
            <person name="Wright S."/>
            <person name="Bruskiewich R."/>
            <person name="Bureau T."/>
            <person name="Miyao A."/>
            <person name="Hirochika H."/>
            <person name="Nishikawa T."/>
            <person name="Kadowaki K."/>
            <person name="Sugiura M."/>
            <person name="Burr B."/>
            <person name="Sasaki T."/>
        </authorList>
    </citation>
    <scope>NUCLEOTIDE SEQUENCE [LARGE SCALE GENOMIC DNA]</scope>
    <source>
        <strain evidence="3">cv. Nipponbare</strain>
    </source>
</reference>
<feature type="chain" id="PRO_5004275391" description="Secreted protein" evidence="1">
    <location>
        <begin position="18"/>
        <end position="78"/>
    </location>
</feature>
<protein>
    <recommendedName>
        <fullName evidence="4">Secreted protein</fullName>
    </recommendedName>
</protein>
<evidence type="ECO:0000256" key="1">
    <source>
        <dbReference type="SAM" id="SignalP"/>
    </source>
</evidence>
<dbReference type="EMBL" id="AP005811">
    <property type="protein sequence ID" value="BAD23617.1"/>
    <property type="molecule type" value="Genomic_DNA"/>
</dbReference>
<evidence type="ECO:0008006" key="4">
    <source>
        <dbReference type="Google" id="ProtNLM"/>
    </source>
</evidence>